<dbReference type="Proteomes" id="UP001143364">
    <property type="component" value="Unassembled WGS sequence"/>
</dbReference>
<keyword evidence="1" id="KW-0238">DNA-binding</keyword>
<sequence>MRHARMRLAETFGKNVRKARLDKGMTLEGLAHEVGLAYSYVGGIERGSKNPTLDVVEKIASVLKVSPLHLLSDSG</sequence>
<comment type="caution">
    <text evidence="3">The sequence shown here is derived from an EMBL/GenBank/DDBJ whole genome shotgun (WGS) entry which is preliminary data.</text>
</comment>
<dbReference type="InterPro" id="IPR050807">
    <property type="entry name" value="TransReg_Diox_bact_type"/>
</dbReference>
<keyword evidence="4" id="KW-1185">Reference proteome</keyword>
<evidence type="ECO:0000313" key="4">
    <source>
        <dbReference type="Proteomes" id="UP001143364"/>
    </source>
</evidence>
<evidence type="ECO:0000259" key="2">
    <source>
        <dbReference type="PROSITE" id="PS50943"/>
    </source>
</evidence>
<dbReference type="GO" id="GO:0005829">
    <property type="term" value="C:cytosol"/>
    <property type="evidence" value="ECO:0007669"/>
    <property type="project" value="TreeGrafter"/>
</dbReference>
<reference evidence="3" key="2">
    <citation type="submission" date="2023-01" db="EMBL/GenBank/DDBJ databases">
        <authorList>
            <person name="Sun Q."/>
            <person name="Evtushenko L."/>
        </authorList>
    </citation>
    <scope>NUCLEOTIDE SEQUENCE</scope>
    <source>
        <strain evidence="3">VKM B-2555</strain>
    </source>
</reference>
<dbReference type="GO" id="GO:0003700">
    <property type="term" value="F:DNA-binding transcription factor activity"/>
    <property type="evidence" value="ECO:0007669"/>
    <property type="project" value="TreeGrafter"/>
</dbReference>
<gene>
    <name evidence="3" type="ORF">GCM10008171_27010</name>
</gene>
<dbReference type="GO" id="GO:0003677">
    <property type="term" value="F:DNA binding"/>
    <property type="evidence" value="ECO:0007669"/>
    <property type="project" value="UniProtKB-KW"/>
</dbReference>
<dbReference type="CDD" id="cd00093">
    <property type="entry name" value="HTH_XRE"/>
    <property type="match status" value="1"/>
</dbReference>
<dbReference type="AlphaFoldDB" id="A0A9W6JHS0"/>
<organism evidence="3 4">
    <name type="scientific">Methylopila jiangsuensis</name>
    <dbReference type="NCBI Taxonomy" id="586230"/>
    <lineage>
        <taxon>Bacteria</taxon>
        <taxon>Pseudomonadati</taxon>
        <taxon>Pseudomonadota</taxon>
        <taxon>Alphaproteobacteria</taxon>
        <taxon>Hyphomicrobiales</taxon>
        <taxon>Methylopilaceae</taxon>
        <taxon>Methylopila</taxon>
    </lineage>
</organism>
<proteinExistence type="predicted"/>
<dbReference type="EMBL" id="BSFK01000016">
    <property type="protein sequence ID" value="GLK77447.1"/>
    <property type="molecule type" value="Genomic_DNA"/>
</dbReference>
<dbReference type="PANTHER" id="PTHR46797">
    <property type="entry name" value="HTH-TYPE TRANSCRIPTIONAL REGULATOR"/>
    <property type="match status" value="1"/>
</dbReference>
<dbReference type="SUPFAM" id="SSF47413">
    <property type="entry name" value="lambda repressor-like DNA-binding domains"/>
    <property type="match status" value="1"/>
</dbReference>
<dbReference type="PROSITE" id="PS50943">
    <property type="entry name" value="HTH_CROC1"/>
    <property type="match status" value="1"/>
</dbReference>
<accession>A0A9W6JHS0</accession>
<dbReference type="Pfam" id="PF01381">
    <property type="entry name" value="HTH_3"/>
    <property type="match status" value="1"/>
</dbReference>
<evidence type="ECO:0000256" key="1">
    <source>
        <dbReference type="ARBA" id="ARBA00023125"/>
    </source>
</evidence>
<reference evidence="3" key="1">
    <citation type="journal article" date="2014" name="Int. J. Syst. Evol. Microbiol.">
        <title>Complete genome sequence of Corynebacterium casei LMG S-19264T (=DSM 44701T), isolated from a smear-ripened cheese.</title>
        <authorList>
            <consortium name="US DOE Joint Genome Institute (JGI-PGF)"/>
            <person name="Walter F."/>
            <person name="Albersmeier A."/>
            <person name="Kalinowski J."/>
            <person name="Ruckert C."/>
        </authorList>
    </citation>
    <scope>NUCLEOTIDE SEQUENCE</scope>
    <source>
        <strain evidence="3">VKM B-2555</strain>
    </source>
</reference>
<dbReference type="InterPro" id="IPR001387">
    <property type="entry name" value="Cro/C1-type_HTH"/>
</dbReference>
<dbReference type="Gene3D" id="1.10.260.40">
    <property type="entry name" value="lambda repressor-like DNA-binding domains"/>
    <property type="match status" value="1"/>
</dbReference>
<name>A0A9W6JHS0_9HYPH</name>
<feature type="domain" description="HTH cro/C1-type" evidence="2">
    <location>
        <begin position="16"/>
        <end position="70"/>
    </location>
</feature>
<evidence type="ECO:0000313" key="3">
    <source>
        <dbReference type="EMBL" id="GLK77447.1"/>
    </source>
</evidence>
<protein>
    <recommendedName>
        <fullName evidence="2">HTH cro/C1-type domain-containing protein</fullName>
    </recommendedName>
</protein>
<dbReference type="SMART" id="SM00530">
    <property type="entry name" value="HTH_XRE"/>
    <property type="match status" value="1"/>
</dbReference>
<dbReference type="InterPro" id="IPR010982">
    <property type="entry name" value="Lambda_DNA-bd_dom_sf"/>
</dbReference>
<dbReference type="PANTHER" id="PTHR46797:SF1">
    <property type="entry name" value="METHYLPHOSPHONATE SYNTHASE"/>
    <property type="match status" value="1"/>
</dbReference>